<evidence type="ECO:0000313" key="5">
    <source>
        <dbReference type="EMBL" id="MBC2602700.1"/>
    </source>
</evidence>
<dbReference type="EMBL" id="JACHVA010000101">
    <property type="protein sequence ID" value="MBC2602700.1"/>
    <property type="molecule type" value="Genomic_DNA"/>
</dbReference>
<dbReference type="InterPro" id="IPR003313">
    <property type="entry name" value="AraC-bd"/>
</dbReference>
<keyword evidence="6" id="KW-1185">Reference proteome</keyword>
<sequence length="239" mass="27284">MKANAPCPIHSHHCTELVYYAKGSGELVQNNNHYPYRQGQITVSPPNVPHSDIPHQDGRQICVGISGCDSEDLRPNVWDNTPKTIGATFEQLLSELKGPPGDLKQRRLDLLSGWILVELQKIQREEHETSSLPHPVKTAREILDTRYHETLDLSDLAAEIYISADHLRHLFKQNLGESPLHYLIRKRLDVACELLTFTDLPVQEIAAQVGLENPYYFSRLFKKRLGKTPSEYRQEKRSS</sequence>
<accession>A0A7X1B1E0</accession>
<dbReference type="PRINTS" id="PR00032">
    <property type="entry name" value="HTHARAC"/>
</dbReference>
<dbReference type="InterPro" id="IPR018060">
    <property type="entry name" value="HTH_AraC"/>
</dbReference>
<keyword evidence="1" id="KW-0805">Transcription regulation</keyword>
<dbReference type="PANTHER" id="PTHR43280:SF2">
    <property type="entry name" value="HTH-TYPE TRANSCRIPTIONAL REGULATOR EXSA"/>
    <property type="match status" value="1"/>
</dbReference>
<dbReference type="CDD" id="cd02208">
    <property type="entry name" value="cupin_RmlC-like"/>
    <property type="match status" value="1"/>
</dbReference>
<evidence type="ECO:0000259" key="4">
    <source>
        <dbReference type="PROSITE" id="PS01124"/>
    </source>
</evidence>
<dbReference type="Gene3D" id="2.60.120.10">
    <property type="entry name" value="Jelly Rolls"/>
    <property type="match status" value="1"/>
</dbReference>
<dbReference type="PROSITE" id="PS00041">
    <property type="entry name" value="HTH_ARAC_FAMILY_1"/>
    <property type="match status" value="1"/>
</dbReference>
<comment type="caution">
    <text evidence="5">The sequence shown here is derived from an EMBL/GenBank/DDBJ whole genome shotgun (WGS) entry which is preliminary data.</text>
</comment>
<dbReference type="SUPFAM" id="SSF51182">
    <property type="entry name" value="RmlC-like cupins"/>
    <property type="match status" value="1"/>
</dbReference>
<dbReference type="InterPro" id="IPR018062">
    <property type="entry name" value="HTH_AraC-typ_CS"/>
</dbReference>
<dbReference type="InterPro" id="IPR020449">
    <property type="entry name" value="Tscrpt_reg_AraC-type_HTH"/>
</dbReference>
<dbReference type="PANTHER" id="PTHR43280">
    <property type="entry name" value="ARAC-FAMILY TRANSCRIPTIONAL REGULATOR"/>
    <property type="match status" value="1"/>
</dbReference>
<dbReference type="AlphaFoldDB" id="A0A7X1B1E0"/>
<dbReference type="Gene3D" id="1.10.10.60">
    <property type="entry name" value="Homeodomain-like"/>
    <property type="match status" value="2"/>
</dbReference>
<dbReference type="InterPro" id="IPR014710">
    <property type="entry name" value="RmlC-like_jellyroll"/>
</dbReference>
<gene>
    <name evidence="5" type="ORF">H5P30_13030</name>
</gene>
<keyword evidence="2" id="KW-0238">DNA-binding</keyword>
<dbReference type="PROSITE" id="PS01124">
    <property type="entry name" value="HTH_ARAC_FAMILY_2"/>
    <property type="match status" value="1"/>
</dbReference>
<evidence type="ECO:0000256" key="2">
    <source>
        <dbReference type="ARBA" id="ARBA00023125"/>
    </source>
</evidence>
<evidence type="ECO:0000313" key="6">
    <source>
        <dbReference type="Proteomes" id="UP000525652"/>
    </source>
</evidence>
<evidence type="ECO:0000256" key="3">
    <source>
        <dbReference type="ARBA" id="ARBA00023163"/>
    </source>
</evidence>
<name>A0A7X1B1E0_9BACT</name>
<dbReference type="InterPro" id="IPR009057">
    <property type="entry name" value="Homeodomain-like_sf"/>
</dbReference>
<proteinExistence type="predicted"/>
<dbReference type="Pfam" id="PF02311">
    <property type="entry name" value="AraC_binding"/>
    <property type="match status" value="1"/>
</dbReference>
<reference evidence="5 6" key="1">
    <citation type="submission" date="2020-07" db="EMBL/GenBank/DDBJ databases">
        <authorList>
            <person name="Feng X."/>
        </authorList>
    </citation>
    <scope>NUCLEOTIDE SEQUENCE [LARGE SCALE GENOMIC DNA]</scope>
    <source>
        <strain evidence="5 6">JCM14086</strain>
    </source>
</reference>
<keyword evidence="3" id="KW-0804">Transcription</keyword>
<feature type="domain" description="HTH araC/xylS-type" evidence="4">
    <location>
        <begin position="137"/>
        <end position="235"/>
    </location>
</feature>
<dbReference type="Proteomes" id="UP000525652">
    <property type="component" value="Unassembled WGS sequence"/>
</dbReference>
<dbReference type="SUPFAM" id="SSF46689">
    <property type="entry name" value="Homeodomain-like"/>
    <property type="match status" value="1"/>
</dbReference>
<dbReference type="Pfam" id="PF12833">
    <property type="entry name" value="HTH_18"/>
    <property type="match status" value="1"/>
</dbReference>
<organism evidence="5 6">
    <name type="scientific">Puniceicoccus vermicola</name>
    <dbReference type="NCBI Taxonomy" id="388746"/>
    <lineage>
        <taxon>Bacteria</taxon>
        <taxon>Pseudomonadati</taxon>
        <taxon>Verrucomicrobiota</taxon>
        <taxon>Opitutia</taxon>
        <taxon>Puniceicoccales</taxon>
        <taxon>Puniceicoccaceae</taxon>
        <taxon>Puniceicoccus</taxon>
    </lineage>
</organism>
<protein>
    <submittedName>
        <fullName evidence="5">Helix-turn-helix domain-containing protein</fullName>
    </submittedName>
</protein>
<dbReference type="GO" id="GO:0043565">
    <property type="term" value="F:sequence-specific DNA binding"/>
    <property type="evidence" value="ECO:0007669"/>
    <property type="project" value="InterPro"/>
</dbReference>
<dbReference type="InterPro" id="IPR011051">
    <property type="entry name" value="RmlC_Cupin_sf"/>
</dbReference>
<evidence type="ECO:0000256" key="1">
    <source>
        <dbReference type="ARBA" id="ARBA00023015"/>
    </source>
</evidence>
<dbReference type="SMART" id="SM00342">
    <property type="entry name" value="HTH_ARAC"/>
    <property type="match status" value="1"/>
</dbReference>
<dbReference type="GO" id="GO:0003700">
    <property type="term" value="F:DNA-binding transcription factor activity"/>
    <property type="evidence" value="ECO:0007669"/>
    <property type="project" value="InterPro"/>
</dbReference>